<evidence type="ECO:0000256" key="7">
    <source>
        <dbReference type="ARBA" id="ARBA00007837"/>
    </source>
</evidence>
<protein>
    <recommendedName>
        <fullName evidence="10">Phosphocarrier protein HPr</fullName>
        <ecNumber evidence="8">2.7.1.121</ecNumber>
        <ecNumber evidence="9">2.7.3.9</ecNumber>
    </recommendedName>
</protein>
<evidence type="ECO:0000313" key="24">
    <source>
        <dbReference type="Proteomes" id="UP000256485"/>
    </source>
</evidence>
<evidence type="ECO:0000259" key="22">
    <source>
        <dbReference type="PROSITE" id="PS51350"/>
    </source>
</evidence>
<comment type="catalytic activity">
    <reaction evidence="2">
        <text>dihydroxyacetone + phosphoenolpyruvate = dihydroxyacetone phosphate + pyruvate</text>
        <dbReference type="Rhea" id="RHEA:18381"/>
        <dbReference type="ChEBI" id="CHEBI:15361"/>
        <dbReference type="ChEBI" id="CHEBI:16016"/>
        <dbReference type="ChEBI" id="CHEBI:57642"/>
        <dbReference type="ChEBI" id="CHEBI:58702"/>
        <dbReference type="EC" id="2.7.1.121"/>
    </reaction>
</comment>
<comment type="similarity">
    <text evidence="7">Belongs to the PEP-utilizing enzyme family.</text>
</comment>
<keyword evidence="17 23" id="KW-0418">Kinase</keyword>
<dbReference type="NCBIfam" id="TIGR01417">
    <property type="entry name" value="PTS_I_fam"/>
    <property type="match status" value="1"/>
</dbReference>
<feature type="domain" description="HPr" evidence="22">
    <location>
        <begin position="145"/>
        <end position="233"/>
    </location>
</feature>
<dbReference type="PRINTS" id="PR01736">
    <property type="entry name" value="PHPHTRNFRASE"/>
</dbReference>
<evidence type="ECO:0000256" key="3">
    <source>
        <dbReference type="ARBA" id="ARBA00001946"/>
    </source>
</evidence>
<evidence type="ECO:0000256" key="2">
    <source>
        <dbReference type="ARBA" id="ARBA00001113"/>
    </source>
</evidence>
<dbReference type="Pfam" id="PF00391">
    <property type="entry name" value="PEP-utilizers"/>
    <property type="match status" value="1"/>
</dbReference>
<dbReference type="RefSeq" id="WP_115850369.1">
    <property type="nucleotide sequence ID" value="NZ_QTUC01000001.1"/>
</dbReference>
<evidence type="ECO:0000256" key="4">
    <source>
        <dbReference type="ARBA" id="ARBA00002788"/>
    </source>
</evidence>
<dbReference type="EC" id="2.7.1.121" evidence="8"/>
<keyword evidence="18" id="KW-0460">Magnesium</keyword>
<dbReference type="PROSITE" id="PS00369">
    <property type="entry name" value="PTS_HPR_HIS"/>
    <property type="match status" value="1"/>
</dbReference>
<keyword evidence="23" id="KW-0670">Pyruvate</keyword>
<evidence type="ECO:0000256" key="6">
    <source>
        <dbReference type="ARBA" id="ARBA00004496"/>
    </source>
</evidence>
<keyword evidence="11" id="KW-0813">Transport</keyword>
<dbReference type="PANTHER" id="PTHR46244">
    <property type="entry name" value="PHOSPHOENOLPYRUVATE-PROTEIN PHOSPHOTRANSFERASE"/>
    <property type="match status" value="1"/>
</dbReference>
<dbReference type="InterPro" id="IPR050499">
    <property type="entry name" value="PEP-utilizing_PTS_enzyme"/>
</dbReference>
<dbReference type="Pfam" id="PF03610">
    <property type="entry name" value="EIIA-man"/>
    <property type="match status" value="1"/>
</dbReference>
<evidence type="ECO:0000256" key="10">
    <source>
        <dbReference type="ARBA" id="ARBA00020422"/>
    </source>
</evidence>
<dbReference type="InterPro" id="IPR012844">
    <property type="entry name" value="DhaM_N"/>
</dbReference>
<dbReference type="Proteomes" id="UP000256485">
    <property type="component" value="Unassembled WGS sequence"/>
</dbReference>
<organism evidence="23 24">
    <name type="scientific">Thermasporomyces composti</name>
    <dbReference type="NCBI Taxonomy" id="696763"/>
    <lineage>
        <taxon>Bacteria</taxon>
        <taxon>Bacillati</taxon>
        <taxon>Actinomycetota</taxon>
        <taxon>Actinomycetes</taxon>
        <taxon>Propionibacteriales</taxon>
        <taxon>Nocardioidaceae</taxon>
        <taxon>Thermasporomyces</taxon>
    </lineage>
</organism>
<dbReference type="PRINTS" id="PR00107">
    <property type="entry name" value="PHOSPHOCPHPR"/>
</dbReference>
<dbReference type="Pfam" id="PF02896">
    <property type="entry name" value="PEP-utilizers_C"/>
    <property type="match status" value="1"/>
</dbReference>
<dbReference type="InterPro" id="IPR006318">
    <property type="entry name" value="PTS_EI-like"/>
</dbReference>
<dbReference type="InterPro" id="IPR008731">
    <property type="entry name" value="PTS_EIN"/>
</dbReference>
<dbReference type="PROSITE" id="PS51350">
    <property type="entry name" value="PTS_HPR_DOM"/>
    <property type="match status" value="1"/>
</dbReference>
<evidence type="ECO:0000256" key="16">
    <source>
        <dbReference type="ARBA" id="ARBA00022723"/>
    </source>
</evidence>
<dbReference type="PROSITE" id="PS51096">
    <property type="entry name" value="PTS_EIIA_TYPE_4"/>
    <property type="match status" value="1"/>
</dbReference>
<dbReference type="NCBIfam" id="TIGR01003">
    <property type="entry name" value="PTS_HPr_family"/>
    <property type="match status" value="1"/>
</dbReference>
<sequence>MTVGLVLVSHVDQLAEGVRALAAQMAPDVPIAAAGGADEGGIGTSFAKVMASVTEVDDGSGVVVLYDLGSAQMTAEMVVEALDPEQAGRVRLVDAPLVEGAVAAATVAAGGADLDAVVAAARQAGSRAVDEHEPAPTPASTPQRPLTARTVLRNPAGLHARPASQLARVVSGFDAEVRIGRPGRRGVEATSVLGVVAAGLRVNSEVEVSATGPDAREALDAVLALIEEGFGEMEEAPPEAWVPETVEPGVEPGVLHGLPAVPGLAVGPVRQLRPVEPTLPPRRDSTAEAEWHRLETALSATSADLTARAARGGPDADIAAAHEAMLADPGLRARARERIEAGDSAEAAWWRCVQDARDLLARGEAYVAERAADVEDLGRAVLAELGVDVRPTIRPEEVGGAVVVAEDLLPSDVTALADAGAHGIALARGGLTAHATVIARGLDLPMVIRLGRPVLDVADAVPVVLDGDSGVVQVDPPESVIFAAKQHRQEQVARRAEARAASVGTTVSVRGRRIRVAANVGSLAEARAAVDAGADGVGLLRTELLYVDRPELPGEEEQVAELAEIFAALGDRPVVVRTLDAGGDKLLPALHLDPWRHGPLGERGLRHGLRHPTVLRTQLRAIARAATDCRGEVSVMAPMVTVAAEARAFRDLVGSVVRELAECDVPHRPPARVGVMIEVPAAALTAEEIGSEVDFVSVGSNDLAQYVMAADRTNDAVGELYQPDHPALWRLYETLVTGARRAGCEVAVCGELAASPDAAVRLVDLGVDELSMAPTAIPDVKAALREAFRS</sequence>
<dbReference type="InterPro" id="IPR001020">
    <property type="entry name" value="PTS_HPr_His_P_site"/>
</dbReference>
<reference evidence="23 24" key="1">
    <citation type="submission" date="2018-08" db="EMBL/GenBank/DDBJ databases">
        <title>Sequencing the genomes of 1000 actinobacteria strains.</title>
        <authorList>
            <person name="Klenk H.-P."/>
        </authorList>
    </citation>
    <scope>NUCLEOTIDE SEQUENCE [LARGE SCALE GENOMIC DNA]</scope>
    <source>
        <strain evidence="23 24">DSM 22891</strain>
    </source>
</reference>
<keyword evidence="12" id="KW-0963">Cytoplasm</keyword>
<proteinExistence type="inferred from homology"/>
<comment type="subcellular location">
    <subcellularLocation>
        <location evidence="6">Cytoplasm</location>
    </subcellularLocation>
</comment>
<dbReference type="GO" id="GO:0005737">
    <property type="term" value="C:cytoplasm"/>
    <property type="evidence" value="ECO:0007669"/>
    <property type="project" value="UniProtKB-SubCell"/>
</dbReference>
<evidence type="ECO:0000256" key="17">
    <source>
        <dbReference type="ARBA" id="ARBA00022777"/>
    </source>
</evidence>
<evidence type="ECO:0000313" key="23">
    <source>
        <dbReference type="EMBL" id="REF36795.1"/>
    </source>
</evidence>
<dbReference type="GO" id="GO:0008965">
    <property type="term" value="F:phosphoenolpyruvate-protein phosphotransferase activity"/>
    <property type="evidence" value="ECO:0007669"/>
    <property type="project" value="UniProtKB-EC"/>
</dbReference>
<name>A0A3D9VCJ6_THECX</name>
<dbReference type="Pfam" id="PF05524">
    <property type="entry name" value="PEP-utilisers_N"/>
    <property type="match status" value="1"/>
</dbReference>
<dbReference type="InterPro" id="IPR018274">
    <property type="entry name" value="PEP_util_AS"/>
</dbReference>
<dbReference type="AlphaFoldDB" id="A0A3D9VCJ6"/>
<dbReference type="InterPro" id="IPR040442">
    <property type="entry name" value="Pyrv_kinase-like_dom_sf"/>
</dbReference>
<dbReference type="InterPro" id="IPR004701">
    <property type="entry name" value="PTS_EIIA_man-typ"/>
</dbReference>
<dbReference type="Gene3D" id="1.10.274.10">
    <property type="entry name" value="PtsI, HPr-binding domain"/>
    <property type="match status" value="1"/>
</dbReference>
<dbReference type="InterPro" id="IPR000121">
    <property type="entry name" value="PEP_util_C"/>
</dbReference>
<keyword evidence="15" id="KW-0598">Phosphotransferase system</keyword>
<dbReference type="GO" id="GO:0009401">
    <property type="term" value="P:phosphoenolpyruvate-dependent sugar phosphotransferase system"/>
    <property type="evidence" value="ECO:0007669"/>
    <property type="project" value="UniProtKB-KW"/>
</dbReference>
<keyword evidence="24" id="KW-1185">Reference proteome</keyword>
<evidence type="ECO:0000256" key="12">
    <source>
        <dbReference type="ARBA" id="ARBA00022490"/>
    </source>
</evidence>
<comment type="catalytic activity">
    <reaction evidence="1">
        <text>L-histidyl-[protein] + phosphoenolpyruvate = N(pros)-phospho-L-histidyl-[protein] + pyruvate</text>
        <dbReference type="Rhea" id="RHEA:23880"/>
        <dbReference type="Rhea" id="RHEA-COMP:9745"/>
        <dbReference type="Rhea" id="RHEA-COMP:9746"/>
        <dbReference type="ChEBI" id="CHEBI:15361"/>
        <dbReference type="ChEBI" id="CHEBI:29979"/>
        <dbReference type="ChEBI" id="CHEBI:58702"/>
        <dbReference type="ChEBI" id="CHEBI:64837"/>
        <dbReference type="EC" id="2.7.3.9"/>
    </reaction>
</comment>
<evidence type="ECO:0000259" key="21">
    <source>
        <dbReference type="PROSITE" id="PS51096"/>
    </source>
</evidence>
<dbReference type="PROSITE" id="PS00742">
    <property type="entry name" value="PEP_ENZYMES_2"/>
    <property type="match status" value="1"/>
</dbReference>
<dbReference type="SUPFAM" id="SSF55594">
    <property type="entry name" value="HPr-like"/>
    <property type="match status" value="1"/>
</dbReference>
<keyword evidence="16" id="KW-0479">Metal-binding</keyword>
<evidence type="ECO:0000256" key="8">
    <source>
        <dbReference type="ARBA" id="ARBA00012095"/>
    </source>
</evidence>
<dbReference type="Gene3D" id="3.50.30.10">
    <property type="entry name" value="Phosphohistidine domain"/>
    <property type="match status" value="1"/>
</dbReference>
<dbReference type="InterPro" id="IPR015813">
    <property type="entry name" value="Pyrv/PenolPyrv_kinase-like_dom"/>
</dbReference>
<dbReference type="InterPro" id="IPR000032">
    <property type="entry name" value="HPr-like"/>
</dbReference>
<evidence type="ECO:0000256" key="20">
    <source>
        <dbReference type="SAM" id="MobiDB-lite"/>
    </source>
</evidence>
<dbReference type="InterPro" id="IPR008279">
    <property type="entry name" value="PEP-util_enz_mobile_dom"/>
</dbReference>
<keyword evidence="14 23" id="KW-0808">Transferase</keyword>
<dbReference type="OrthoDB" id="9765468at2"/>
<comment type="caution">
    <text evidence="23">The sequence shown here is derived from an EMBL/GenBank/DDBJ whole genome shotgun (WGS) entry which is preliminary data.</text>
</comment>
<accession>A0A3D9VCJ6</accession>
<dbReference type="InterPro" id="IPR036662">
    <property type="entry name" value="PTS_EIIA_man-typ_sf"/>
</dbReference>
<keyword evidence="13" id="KW-0762">Sugar transport</keyword>
<dbReference type="SUPFAM" id="SSF52009">
    <property type="entry name" value="Phosphohistidine domain"/>
    <property type="match status" value="1"/>
</dbReference>
<dbReference type="InterPro" id="IPR036637">
    <property type="entry name" value="Phosphohistidine_dom_sf"/>
</dbReference>
<feature type="region of interest" description="Disordered" evidence="20">
    <location>
        <begin position="125"/>
        <end position="144"/>
    </location>
</feature>
<dbReference type="Gene3D" id="3.20.20.60">
    <property type="entry name" value="Phosphoenolpyruvate-binding domains"/>
    <property type="match status" value="1"/>
</dbReference>
<dbReference type="GO" id="GO:0047324">
    <property type="term" value="F:phosphoenolpyruvate-glycerone phosphotransferase activity"/>
    <property type="evidence" value="ECO:0007669"/>
    <property type="project" value="UniProtKB-EC"/>
</dbReference>
<evidence type="ECO:0000256" key="1">
    <source>
        <dbReference type="ARBA" id="ARBA00000683"/>
    </source>
</evidence>
<evidence type="ECO:0000256" key="11">
    <source>
        <dbReference type="ARBA" id="ARBA00022448"/>
    </source>
</evidence>
<dbReference type="GO" id="GO:0046872">
    <property type="term" value="F:metal ion binding"/>
    <property type="evidence" value="ECO:0007669"/>
    <property type="project" value="UniProtKB-KW"/>
</dbReference>
<comment type="subunit">
    <text evidence="19">Homodimer. The dihydroxyacetone kinase complex is composed of a homodimer of DhaM, a homodimer of DhaK and the subunit DhaL.</text>
</comment>
<dbReference type="GO" id="GO:0016020">
    <property type="term" value="C:membrane"/>
    <property type="evidence" value="ECO:0007669"/>
    <property type="project" value="InterPro"/>
</dbReference>
<evidence type="ECO:0000256" key="19">
    <source>
        <dbReference type="ARBA" id="ARBA00046577"/>
    </source>
</evidence>
<evidence type="ECO:0000256" key="15">
    <source>
        <dbReference type="ARBA" id="ARBA00022683"/>
    </source>
</evidence>
<dbReference type="EC" id="2.7.3.9" evidence="9"/>
<dbReference type="EMBL" id="QTUC01000001">
    <property type="protein sequence ID" value="REF36795.1"/>
    <property type="molecule type" value="Genomic_DNA"/>
</dbReference>
<dbReference type="SUPFAM" id="SSF51621">
    <property type="entry name" value="Phosphoenolpyruvate/pyruvate domain"/>
    <property type="match status" value="1"/>
</dbReference>
<dbReference type="CDD" id="cd00367">
    <property type="entry name" value="PTS-HPr_like"/>
    <property type="match status" value="1"/>
</dbReference>
<dbReference type="InterPro" id="IPR023151">
    <property type="entry name" value="PEP_util_CS"/>
</dbReference>
<evidence type="ECO:0000256" key="5">
    <source>
        <dbReference type="ARBA" id="ARBA00003681"/>
    </source>
</evidence>
<dbReference type="Gene3D" id="3.40.50.510">
    <property type="entry name" value="Phosphotransferase system, mannose-type IIA component"/>
    <property type="match status" value="1"/>
</dbReference>
<dbReference type="Gene3D" id="3.30.1340.10">
    <property type="entry name" value="HPr-like"/>
    <property type="match status" value="1"/>
</dbReference>
<dbReference type="PROSITE" id="PS00370">
    <property type="entry name" value="PEP_ENZYMES_PHOS_SITE"/>
    <property type="match status" value="1"/>
</dbReference>
<evidence type="ECO:0000256" key="13">
    <source>
        <dbReference type="ARBA" id="ARBA00022597"/>
    </source>
</evidence>
<dbReference type="NCBIfam" id="TIGR02364">
    <property type="entry name" value="dha_pts"/>
    <property type="match status" value="1"/>
</dbReference>
<comment type="function">
    <text evidence="4">Component of the dihydroxyacetone kinase complex, which is responsible for the phosphoenolpyruvate (PEP)-dependent phosphorylation of dihydroxyacetone. DhaM serves as the phosphoryl donor. Is phosphorylated by phosphoenolpyruvate in an EI- and HPr-dependent reaction, and a phosphorelay system on histidine residues finally leads to phosphoryl transfer to DhaL and dihydroxyacetone.</text>
</comment>
<comment type="function">
    <text evidence="5">General (non sugar-specific) component of the phosphoenolpyruvate-dependent sugar phosphotransferase system (sugar PTS). This major carbohydrate active-transport system catalyzes the phosphorylation of incoming sugar substrates concomitantly with their translocation across the cell membrane. The phosphoryl group from phosphoenolpyruvate (PEP) is transferred to the phosphoryl carrier protein HPr by enzyme I. Phospho-HPr then transfers it to the PTS EIIA domain.</text>
</comment>
<dbReference type="SUPFAM" id="SSF47831">
    <property type="entry name" value="Enzyme I of the PEP:sugar phosphotransferase system HPr-binding (sub)domain"/>
    <property type="match status" value="1"/>
</dbReference>
<comment type="cofactor">
    <cofactor evidence="3">
        <name>Mg(2+)</name>
        <dbReference type="ChEBI" id="CHEBI:18420"/>
    </cofactor>
</comment>
<evidence type="ECO:0000256" key="14">
    <source>
        <dbReference type="ARBA" id="ARBA00022679"/>
    </source>
</evidence>
<gene>
    <name evidence="23" type="ORF">DFJ64_2225</name>
</gene>
<dbReference type="InterPro" id="IPR036618">
    <property type="entry name" value="PtsI_HPr-bd_sf"/>
</dbReference>
<dbReference type="Pfam" id="PF00381">
    <property type="entry name" value="PTS-HPr"/>
    <property type="match status" value="1"/>
</dbReference>
<feature type="domain" description="PTS EIIA type-4" evidence="21">
    <location>
        <begin position="2"/>
        <end position="129"/>
    </location>
</feature>
<evidence type="ECO:0000256" key="18">
    <source>
        <dbReference type="ARBA" id="ARBA00022842"/>
    </source>
</evidence>
<evidence type="ECO:0000256" key="9">
    <source>
        <dbReference type="ARBA" id="ARBA00012232"/>
    </source>
</evidence>
<dbReference type="SUPFAM" id="SSF53062">
    <property type="entry name" value="PTS system fructose IIA component-like"/>
    <property type="match status" value="1"/>
</dbReference>
<dbReference type="InterPro" id="IPR035895">
    <property type="entry name" value="HPr-like_sf"/>
</dbReference>
<dbReference type="PANTHER" id="PTHR46244:SF6">
    <property type="entry name" value="PHOSPHOENOLPYRUVATE-PROTEIN PHOSPHOTRANSFERASE"/>
    <property type="match status" value="1"/>
</dbReference>